<comment type="pathway">
    <text evidence="2 8">Amino-acid biosynthesis; L-tryptophan biosynthesis; L-tryptophan from chorismate: step 4/5.</text>
</comment>
<dbReference type="AlphaFoldDB" id="A0A844G6L6"/>
<dbReference type="GO" id="GO:0004640">
    <property type="term" value="F:phosphoribosylanthranilate isomerase activity"/>
    <property type="evidence" value="ECO:0007669"/>
    <property type="project" value="TreeGrafter"/>
</dbReference>
<keyword evidence="5 8" id="KW-0822">Tryptophan biosynthesis</keyword>
<reference evidence="10 11" key="1">
    <citation type="submission" date="2019-08" db="EMBL/GenBank/DDBJ databases">
        <title>In-depth cultivation of the pig gut microbiome towards novel bacterial diversity and tailored functional studies.</title>
        <authorList>
            <person name="Wylensek D."/>
            <person name="Hitch T.C.A."/>
            <person name="Clavel T."/>
        </authorList>
    </citation>
    <scope>NUCLEOTIDE SEQUENCE [LARGE SCALE GENOMIC DNA]</scope>
    <source>
        <strain evidence="10 11">BBE-744-WT-12</strain>
    </source>
</reference>
<dbReference type="SUPFAM" id="SSF51366">
    <property type="entry name" value="Ribulose-phoshate binding barrel"/>
    <property type="match status" value="1"/>
</dbReference>
<evidence type="ECO:0000256" key="8">
    <source>
        <dbReference type="HAMAP-Rule" id="MF_00134"/>
    </source>
</evidence>
<evidence type="ECO:0000256" key="7">
    <source>
        <dbReference type="ARBA" id="ARBA00023239"/>
    </source>
</evidence>
<comment type="caution">
    <text evidence="10">The sequence shown here is derived from an EMBL/GenBank/DDBJ whole genome shotgun (WGS) entry which is preliminary data.</text>
</comment>
<dbReference type="InterPro" id="IPR013798">
    <property type="entry name" value="Indole-3-glycerol_P_synth_dom"/>
</dbReference>
<dbReference type="CDD" id="cd00331">
    <property type="entry name" value="IGPS"/>
    <property type="match status" value="1"/>
</dbReference>
<name>A0A844G6L6_9BACT</name>
<dbReference type="InterPro" id="IPR011060">
    <property type="entry name" value="RibuloseP-bd_barrel"/>
</dbReference>
<dbReference type="EMBL" id="VUNS01000038">
    <property type="protein sequence ID" value="MST99487.1"/>
    <property type="molecule type" value="Genomic_DNA"/>
</dbReference>
<feature type="domain" description="Indole-3-glycerol phosphate synthase" evidence="9">
    <location>
        <begin position="5"/>
        <end position="254"/>
    </location>
</feature>
<keyword evidence="6 8" id="KW-0057">Aromatic amino acid biosynthesis</keyword>
<dbReference type="PANTHER" id="PTHR22854:SF2">
    <property type="entry name" value="INDOLE-3-GLYCEROL-PHOSPHATE SYNTHASE"/>
    <property type="match status" value="1"/>
</dbReference>
<dbReference type="FunFam" id="3.20.20.70:FF:000024">
    <property type="entry name" value="Indole-3-glycerol phosphate synthase"/>
    <property type="match status" value="1"/>
</dbReference>
<protein>
    <recommendedName>
        <fullName evidence="8">Indole-3-glycerol phosphate synthase</fullName>
        <shortName evidence="8">IGPS</shortName>
        <ecNumber evidence="8">4.1.1.48</ecNumber>
    </recommendedName>
</protein>
<dbReference type="HAMAP" id="MF_00134_B">
    <property type="entry name" value="IGPS_B"/>
    <property type="match status" value="1"/>
</dbReference>
<evidence type="ECO:0000313" key="10">
    <source>
        <dbReference type="EMBL" id="MST99487.1"/>
    </source>
</evidence>
<accession>A0A844G6L6</accession>
<dbReference type="InterPro" id="IPR045186">
    <property type="entry name" value="Indole-3-glycerol_P_synth"/>
</dbReference>
<keyword evidence="11" id="KW-1185">Reference proteome</keyword>
<dbReference type="GO" id="GO:0000162">
    <property type="term" value="P:L-tryptophan biosynthetic process"/>
    <property type="evidence" value="ECO:0007669"/>
    <property type="project" value="UniProtKB-UniRule"/>
</dbReference>
<gene>
    <name evidence="8 10" type="primary">trpC</name>
    <name evidence="10" type="ORF">FYJ85_20885</name>
</gene>
<comment type="similarity">
    <text evidence="8">Belongs to the TrpC family.</text>
</comment>
<dbReference type="Gene3D" id="3.20.20.70">
    <property type="entry name" value="Aldolase class I"/>
    <property type="match status" value="1"/>
</dbReference>
<dbReference type="NCBIfam" id="NF001377">
    <property type="entry name" value="PRK00278.2-4"/>
    <property type="match status" value="1"/>
</dbReference>
<evidence type="ECO:0000256" key="5">
    <source>
        <dbReference type="ARBA" id="ARBA00022822"/>
    </source>
</evidence>
<keyword evidence="4 8" id="KW-0210">Decarboxylase</keyword>
<dbReference type="RefSeq" id="WP_154420668.1">
    <property type="nucleotide sequence ID" value="NZ_CALXOB010000035.1"/>
</dbReference>
<dbReference type="Pfam" id="PF00218">
    <property type="entry name" value="IGPS"/>
    <property type="match status" value="1"/>
</dbReference>
<keyword evidence="7 8" id="KW-0456">Lyase</keyword>
<dbReference type="UniPathway" id="UPA00035">
    <property type="reaction ID" value="UER00043"/>
</dbReference>
<comment type="catalytic activity">
    <reaction evidence="1 8">
        <text>1-(2-carboxyphenylamino)-1-deoxy-D-ribulose 5-phosphate + H(+) = (1S,2R)-1-C-(indol-3-yl)glycerol 3-phosphate + CO2 + H2O</text>
        <dbReference type="Rhea" id="RHEA:23476"/>
        <dbReference type="ChEBI" id="CHEBI:15377"/>
        <dbReference type="ChEBI" id="CHEBI:15378"/>
        <dbReference type="ChEBI" id="CHEBI:16526"/>
        <dbReference type="ChEBI" id="CHEBI:58613"/>
        <dbReference type="ChEBI" id="CHEBI:58866"/>
        <dbReference type="EC" id="4.1.1.48"/>
    </reaction>
</comment>
<evidence type="ECO:0000313" key="11">
    <source>
        <dbReference type="Proteomes" id="UP000435649"/>
    </source>
</evidence>
<evidence type="ECO:0000259" key="9">
    <source>
        <dbReference type="Pfam" id="PF00218"/>
    </source>
</evidence>
<keyword evidence="3 8" id="KW-0028">Amino-acid biosynthesis</keyword>
<dbReference type="InterPro" id="IPR013785">
    <property type="entry name" value="Aldolase_TIM"/>
</dbReference>
<dbReference type="PANTHER" id="PTHR22854">
    <property type="entry name" value="TRYPTOPHAN BIOSYNTHESIS PROTEIN"/>
    <property type="match status" value="1"/>
</dbReference>
<organism evidence="10 11">
    <name type="scientific">Victivallis lenta</name>
    <dbReference type="NCBI Taxonomy" id="2606640"/>
    <lineage>
        <taxon>Bacteria</taxon>
        <taxon>Pseudomonadati</taxon>
        <taxon>Lentisphaerota</taxon>
        <taxon>Lentisphaeria</taxon>
        <taxon>Victivallales</taxon>
        <taxon>Victivallaceae</taxon>
        <taxon>Victivallis</taxon>
    </lineage>
</organism>
<evidence type="ECO:0000256" key="4">
    <source>
        <dbReference type="ARBA" id="ARBA00022793"/>
    </source>
</evidence>
<proteinExistence type="inferred from homology"/>
<evidence type="ECO:0000256" key="2">
    <source>
        <dbReference type="ARBA" id="ARBA00004696"/>
    </source>
</evidence>
<dbReference type="EC" id="4.1.1.48" evidence="8"/>
<evidence type="ECO:0000256" key="6">
    <source>
        <dbReference type="ARBA" id="ARBA00023141"/>
    </source>
</evidence>
<sequence>MEQVLETIVAKSRKELAESRKRIPASLLESRIPELPPVRDFAAALRRPGRRVIAELKAASPSKGAIRPELDREVERLAAGLEAAGAAALSVLTERNFFLGSGMNLRRARGSVDIPLLRKDFIYDEYQILEARVWGADAILLIAAMLTPEEFRKLRAFAASLGLAVLCEAHTADELDMLLDGGAEIVGINARNLSTFETSLALAGELIRQIPAGKIAVAESAIRSADDLNAMEQVGAKAFLIGETLMRAERPGEKLCELLSK</sequence>
<evidence type="ECO:0000256" key="1">
    <source>
        <dbReference type="ARBA" id="ARBA00001633"/>
    </source>
</evidence>
<dbReference type="Proteomes" id="UP000435649">
    <property type="component" value="Unassembled WGS sequence"/>
</dbReference>
<evidence type="ECO:0000256" key="3">
    <source>
        <dbReference type="ARBA" id="ARBA00022605"/>
    </source>
</evidence>
<dbReference type="GO" id="GO:0004425">
    <property type="term" value="F:indole-3-glycerol-phosphate synthase activity"/>
    <property type="evidence" value="ECO:0007669"/>
    <property type="project" value="UniProtKB-UniRule"/>
</dbReference>